<dbReference type="RefSeq" id="WP_011306791.1">
    <property type="nucleotide sequence ID" value="NZ_CP009526.1"/>
</dbReference>
<dbReference type="HOGENOM" id="CLU_1173420_0_0_2"/>
<dbReference type="PATRIC" id="fig|1434109.4.peg.3808"/>
<dbReference type="EMBL" id="CP009526">
    <property type="protein sequence ID" value="AKB52183.1"/>
    <property type="molecule type" value="Genomic_DNA"/>
</dbReference>
<dbReference type="AlphaFoldDB" id="A0A0E3QM98"/>
<protein>
    <recommendedName>
        <fullName evidence="1">GIY-YIG domain-containing protein</fullName>
    </recommendedName>
</protein>
<proteinExistence type="predicted"/>
<evidence type="ECO:0000313" key="3">
    <source>
        <dbReference type="Proteomes" id="UP000033038"/>
    </source>
</evidence>
<organism evidence="2 3">
    <name type="scientific">Methanosarcina barkeri str. Wiesmoor</name>
    <dbReference type="NCBI Taxonomy" id="1434109"/>
    <lineage>
        <taxon>Archaea</taxon>
        <taxon>Methanobacteriati</taxon>
        <taxon>Methanobacteriota</taxon>
        <taxon>Stenosarchaea group</taxon>
        <taxon>Methanomicrobia</taxon>
        <taxon>Methanosarcinales</taxon>
        <taxon>Methanosarcinaceae</taxon>
        <taxon>Methanosarcina</taxon>
    </lineage>
</organism>
<dbReference type="GeneID" id="24824520"/>
<dbReference type="Pfam" id="PF26468">
    <property type="entry name" value="GIY_YIG_3"/>
    <property type="match status" value="1"/>
</dbReference>
<dbReference type="InterPro" id="IPR058782">
    <property type="entry name" value="GIY_YIG_3"/>
</dbReference>
<evidence type="ECO:0000259" key="1">
    <source>
        <dbReference type="Pfam" id="PF26468"/>
    </source>
</evidence>
<dbReference type="KEGG" id="mbw:MSBRW_2930"/>
<reference evidence="2 3" key="1">
    <citation type="submission" date="2014-07" db="EMBL/GenBank/DDBJ databases">
        <title>Methanogenic archaea and the global carbon cycle.</title>
        <authorList>
            <person name="Henriksen J.R."/>
            <person name="Luke J."/>
            <person name="Reinhart S."/>
            <person name="Benedict M.N."/>
            <person name="Youngblut N.D."/>
            <person name="Metcalf M.E."/>
            <person name="Whitaker R.J."/>
            <person name="Metcalf W.W."/>
        </authorList>
    </citation>
    <scope>NUCLEOTIDE SEQUENCE [LARGE SCALE GENOMIC DNA]</scope>
    <source>
        <strain evidence="2 3">Wiesmoor</strain>
    </source>
</reference>
<name>A0A0E3QM98_METBA</name>
<feature type="domain" description="GIY-YIG" evidence="1">
    <location>
        <begin position="22"/>
        <end position="215"/>
    </location>
</feature>
<sequence length="224" mass="26336">MSEKCKQLHQWFNNLERINFPFDERKIPHNGIYILFENGEIAHGMDRIVRIGTHKGKNRLRSRLKQHFIKENKDLSVFRKNIGRALLNRDKDPFLDQWEINLTSKETKEKHLALIDFEKQKEKQKEVEKRVSQYIQANFSFVAIEVETQEKRLELESKIISTISLCDECSPSSNWLGLLSPKEKISKSGLWLVNELYKEPLSDEDMQLIKNLVSHAAGINEFLE</sequence>
<accession>A0A0E3QM98</accession>
<evidence type="ECO:0000313" key="2">
    <source>
        <dbReference type="EMBL" id="AKB52183.1"/>
    </source>
</evidence>
<dbReference type="Proteomes" id="UP000033038">
    <property type="component" value="Chromosome"/>
</dbReference>
<gene>
    <name evidence="2" type="ORF">MSBRW_2930</name>
</gene>